<keyword evidence="8" id="KW-1185">Reference proteome</keyword>
<evidence type="ECO:0000256" key="2">
    <source>
        <dbReference type="ARBA" id="ARBA00022679"/>
    </source>
</evidence>
<dbReference type="EMBL" id="SPLM01000145">
    <property type="protein sequence ID" value="TMW56399.1"/>
    <property type="molecule type" value="Genomic_DNA"/>
</dbReference>
<dbReference type="GO" id="GO:0005524">
    <property type="term" value="F:ATP binding"/>
    <property type="evidence" value="ECO:0007669"/>
    <property type="project" value="UniProtKB-KW"/>
</dbReference>
<keyword evidence="3" id="KW-0547">Nucleotide-binding</keyword>
<comment type="caution">
    <text evidence="7">The sequence shown here is derived from an EMBL/GenBank/DDBJ whole genome shotgun (WGS) entry which is preliminary data.</text>
</comment>
<dbReference type="SMART" id="SM00220">
    <property type="entry name" value="S_TKc"/>
    <property type="match status" value="1"/>
</dbReference>
<dbReference type="GO" id="GO:0004674">
    <property type="term" value="F:protein serine/threonine kinase activity"/>
    <property type="evidence" value="ECO:0007669"/>
    <property type="project" value="UniProtKB-KW"/>
</dbReference>
<evidence type="ECO:0000256" key="5">
    <source>
        <dbReference type="ARBA" id="ARBA00022840"/>
    </source>
</evidence>
<dbReference type="AlphaFoldDB" id="A0A8K1FD13"/>
<dbReference type="InterPro" id="IPR008271">
    <property type="entry name" value="Ser/Thr_kinase_AS"/>
</dbReference>
<keyword evidence="2" id="KW-0808">Transferase</keyword>
<reference evidence="7" key="1">
    <citation type="submission" date="2019-03" db="EMBL/GenBank/DDBJ databases">
        <title>Long read genome sequence of the mycoparasitic Pythium oligandrum ATCC 38472 isolated from sugarbeet rhizosphere.</title>
        <authorList>
            <person name="Gaulin E."/>
        </authorList>
    </citation>
    <scope>NUCLEOTIDE SEQUENCE</scope>
    <source>
        <strain evidence="7">ATCC 38472_TT</strain>
    </source>
</reference>
<gene>
    <name evidence="7" type="ORF">Poli38472_006409</name>
</gene>
<dbReference type="OrthoDB" id="5337378at2759"/>
<dbReference type="Proteomes" id="UP000794436">
    <property type="component" value="Unassembled WGS sequence"/>
</dbReference>
<evidence type="ECO:0000256" key="4">
    <source>
        <dbReference type="ARBA" id="ARBA00022777"/>
    </source>
</evidence>
<feature type="domain" description="Protein kinase" evidence="6">
    <location>
        <begin position="131"/>
        <end position="388"/>
    </location>
</feature>
<name>A0A8K1FD13_PYTOL</name>
<keyword evidence="5" id="KW-0067">ATP-binding</keyword>
<dbReference type="CDD" id="cd14014">
    <property type="entry name" value="STKc_PknB_like"/>
    <property type="match status" value="1"/>
</dbReference>
<keyword evidence="1" id="KW-0723">Serine/threonine-protein kinase</keyword>
<evidence type="ECO:0000313" key="8">
    <source>
        <dbReference type="Proteomes" id="UP000794436"/>
    </source>
</evidence>
<dbReference type="InterPro" id="IPR011009">
    <property type="entry name" value="Kinase-like_dom_sf"/>
</dbReference>
<dbReference type="PROSITE" id="PS50011">
    <property type="entry name" value="PROTEIN_KINASE_DOM"/>
    <property type="match status" value="1"/>
</dbReference>
<accession>A0A8K1FD13</accession>
<dbReference type="Pfam" id="PF00069">
    <property type="entry name" value="Pkinase"/>
    <property type="match status" value="1"/>
</dbReference>
<dbReference type="Gene3D" id="1.10.510.10">
    <property type="entry name" value="Transferase(Phosphotransferase) domain 1"/>
    <property type="match status" value="1"/>
</dbReference>
<dbReference type="SUPFAM" id="SSF56112">
    <property type="entry name" value="Protein kinase-like (PK-like)"/>
    <property type="match status" value="1"/>
</dbReference>
<evidence type="ECO:0000313" key="7">
    <source>
        <dbReference type="EMBL" id="TMW56399.1"/>
    </source>
</evidence>
<evidence type="ECO:0000256" key="3">
    <source>
        <dbReference type="ARBA" id="ARBA00022741"/>
    </source>
</evidence>
<keyword evidence="4" id="KW-0418">Kinase</keyword>
<dbReference type="InterPro" id="IPR000719">
    <property type="entry name" value="Prot_kinase_dom"/>
</dbReference>
<proteinExistence type="predicted"/>
<evidence type="ECO:0000259" key="6">
    <source>
        <dbReference type="PROSITE" id="PS50011"/>
    </source>
</evidence>
<dbReference type="PROSITE" id="PS00108">
    <property type="entry name" value="PROTEIN_KINASE_ST"/>
    <property type="match status" value="1"/>
</dbReference>
<organism evidence="7 8">
    <name type="scientific">Pythium oligandrum</name>
    <name type="common">Mycoparasitic fungus</name>
    <dbReference type="NCBI Taxonomy" id="41045"/>
    <lineage>
        <taxon>Eukaryota</taxon>
        <taxon>Sar</taxon>
        <taxon>Stramenopiles</taxon>
        <taxon>Oomycota</taxon>
        <taxon>Peronosporomycetes</taxon>
        <taxon>Pythiales</taxon>
        <taxon>Pythiaceae</taxon>
        <taxon>Pythium</taxon>
    </lineage>
</organism>
<evidence type="ECO:0000256" key="1">
    <source>
        <dbReference type="ARBA" id="ARBA00022527"/>
    </source>
</evidence>
<sequence length="418" mass="47751">MATCASTPSKKRPLGVIPNEFIVPARVQVQRIMPVWMAKMRWLVLRGSKTPILAVYRHVSASVKDENPIRVMLLGADTSIRAAGEKSIVIVSSRVRRNDSWTLGFQTSSQRRRMYELLKMWIQLSAFLQSLANFESISKSHNSIVYRCHDRVENQRFYALKRVNRVKCWNEVEITERLANLEPLQPYLARYLFMFEDAKDNSVTIAMKFYNGGTLSDQIREFGPVSESTARTVMASLCLALYLLHQNNILHLDVKPGNIVFDSDSSRGFRNLKLLDFGSSMFMTEERPANTAGTYGCMAPERFDGRCGPEADVYGAGVVLYHMLVGEIPFTGNDGYQIMAKNMQGDVHFDHPRWRHVSVPLRHLAERMLAKDPDERITFAEILKLTWLFQTQSKQDLHTESPPFEGHLMQSTPFAFFA</sequence>
<dbReference type="InterPro" id="IPR050205">
    <property type="entry name" value="CDPK_Ser/Thr_kinases"/>
</dbReference>
<dbReference type="PANTHER" id="PTHR24349">
    <property type="entry name" value="SERINE/THREONINE-PROTEIN KINASE"/>
    <property type="match status" value="1"/>
</dbReference>
<protein>
    <recommendedName>
        <fullName evidence="6">Protein kinase domain-containing protein</fullName>
    </recommendedName>
</protein>